<dbReference type="RefSeq" id="XP_022299517.1">
    <property type="nucleotide sequence ID" value="XM_022443809.1"/>
</dbReference>
<dbReference type="InterPro" id="IPR049050">
    <property type="entry name" value="nSTAND3"/>
</dbReference>
<proteinExistence type="predicted"/>
<keyword evidence="1" id="KW-0812">Transmembrane</keyword>
<gene>
    <name evidence="4" type="primary">LOC111108173</name>
</gene>
<evidence type="ECO:0000256" key="1">
    <source>
        <dbReference type="SAM" id="Phobius"/>
    </source>
</evidence>
<evidence type="ECO:0000313" key="3">
    <source>
        <dbReference type="Proteomes" id="UP000694844"/>
    </source>
</evidence>
<dbReference type="Proteomes" id="UP000694844">
    <property type="component" value="Chromosome 8"/>
</dbReference>
<dbReference type="Pfam" id="PF20720">
    <property type="entry name" value="nSTAND3"/>
    <property type="match status" value="1"/>
</dbReference>
<feature type="domain" description="Novel STAND NTPase 3" evidence="2">
    <location>
        <begin position="165"/>
        <end position="312"/>
    </location>
</feature>
<evidence type="ECO:0000259" key="2">
    <source>
        <dbReference type="Pfam" id="PF20720"/>
    </source>
</evidence>
<sequence length="527" mass="61499">MFKLRPTHCAVTKSDWEKDKSNFTCKIQTNVYHCIQDERNRSGEICIQPVWVKPHYCPEFNTGARALDTVPCNVTKGCPNVRFWSNDVYQYPVCLNKTHGNGKKFSVHGEYSLHWFWIVVPILLGIAVLASATTYFVRRWKRKRLMKDDESGHLLLRRNENNEPFHKTAAFHEAKQFLEKDGQFLVLSGMWGSGKTKTAQEVFRSVTEKSPTIITDLEKFDWEEQNQALVFDEAIPEDLSDREKKILKDKINTWREKVPIGEEKKFIIFTSVEDRKSTFTYITSSDVDLKLINLNDRLTKGDRTQILSSHFDFLCPNKDFSEIENLAIKDKHGSLGYPEICVLFCRCDDFQKEKNADFSKMPLHFLKSYLKKMYDSQEKKFLMLVYMSLNQMEIDVENPDEKLSRILKISKLAQNELQSGKNIKKAGHEKSEDIISLLSEEFVDKIPNSTKYRLQHDVIKKMTLIVFGTYHFEQLLDLSTPNDMDGWIKQNSKFTRVTDSFGSDIKPSLFIDGEKWSSYIKKLNEYR</sequence>
<keyword evidence="3" id="KW-1185">Reference proteome</keyword>
<protein>
    <submittedName>
        <fullName evidence="4">Uncharacterized protein LOC111108173</fullName>
    </submittedName>
</protein>
<dbReference type="GeneID" id="111108173"/>
<keyword evidence="1" id="KW-1133">Transmembrane helix</keyword>
<dbReference type="AlphaFoldDB" id="A0A8B8B7X3"/>
<organism evidence="3 4">
    <name type="scientific">Crassostrea virginica</name>
    <name type="common">Eastern oyster</name>
    <dbReference type="NCBI Taxonomy" id="6565"/>
    <lineage>
        <taxon>Eukaryota</taxon>
        <taxon>Metazoa</taxon>
        <taxon>Spiralia</taxon>
        <taxon>Lophotrochozoa</taxon>
        <taxon>Mollusca</taxon>
        <taxon>Bivalvia</taxon>
        <taxon>Autobranchia</taxon>
        <taxon>Pteriomorphia</taxon>
        <taxon>Ostreida</taxon>
        <taxon>Ostreoidea</taxon>
        <taxon>Ostreidae</taxon>
        <taxon>Crassostrea</taxon>
    </lineage>
</organism>
<keyword evidence="1" id="KW-0472">Membrane</keyword>
<accession>A0A8B8B7X3</accession>
<dbReference type="SUPFAM" id="SSF52540">
    <property type="entry name" value="P-loop containing nucleoside triphosphate hydrolases"/>
    <property type="match status" value="1"/>
</dbReference>
<name>A0A8B8B7X3_CRAVI</name>
<dbReference type="InterPro" id="IPR027417">
    <property type="entry name" value="P-loop_NTPase"/>
</dbReference>
<feature type="transmembrane region" description="Helical" evidence="1">
    <location>
        <begin position="115"/>
        <end position="137"/>
    </location>
</feature>
<reference evidence="4" key="1">
    <citation type="submission" date="2025-08" db="UniProtKB">
        <authorList>
            <consortium name="RefSeq"/>
        </authorList>
    </citation>
    <scope>IDENTIFICATION</scope>
    <source>
        <tissue evidence="4">Whole sample</tissue>
    </source>
</reference>
<dbReference type="KEGG" id="cvn:111108173"/>
<dbReference type="OrthoDB" id="6154478at2759"/>
<evidence type="ECO:0000313" key="4">
    <source>
        <dbReference type="RefSeq" id="XP_022299517.1"/>
    </source>
</evidence>